<evidence type="ECO:0000256" key="3">
    <source>
        <dbReference type="ARBA" id="ARBA00022692"/>
    </source>
</evidence>
<dbReference type="OrthoDB" id="8680608at2759"/>
<evidence type="ECO:0000256" key="10">
    <source>
        <dbReference type="ARBA" id="ARBA00023319"/>
    </source>
</evidence>
<feature type="domain" description="Ig-like" evidence="13">
    <location>
        <begin position="159"/>
        <end position="229"/>
    </location>
</feature>
<dbReference type="AlphaFoldDB" id="A0A6P8PCP1"/>
<feature type="domain" description="Ig-like" evidence="13">
    <location>
        <begin position="35"/>
        <end position="135"/>
    </location>
</feature>
<dbReference type="InterPro" id="IPR053896">
    <property type="entry name" value="BTN3A2-like_Ig-C"/>
</dbReference>
<sequence length="283" mass="31712">MFTVQALLLLDSILQLVIALFTVHAPSSIYITQYGSTVNMTCMFPEADGLRMKDLKVYWHQMSSSQMVMKEIYTLDGGKENLTLQDVSYRGRATLLTDKLYKGQAVLQISNVKLTDAGTYRCLIIYGGADHKQITLQVKASFTEIATWTEKMPFSTTDVSLSCQSEGFPLPEVFWLSNGLNISLSPSTSHTITVNGLYNVTSTLQVKSSSSQNYSCVFWNRELEERTVKYVHLADEESSDLQRSLVPYIVPTCIIAIFVSAVLFLKRKALSTCNKKRHLNPSS</sequence>
<dbReference type="InterPro" id="IPR003599">
    <property type="entry name" value="Ig_sub"/>
</dbReference>
<reference evidence="15" key="1">
    <citation type="submission" date="2025-08" db="UniProtKB">
        <authorList>
            <consortium name="RefSeq"/>
        </authorList>
    </citation>
    <scope>IDENTIFICATION</scope>
</reference>
<evidence type="ECO:0000256" key="4">
    <source>
        <dbReference type="ARBA" id="ARBA00022729"/>
    </source>
</evidence>
<evidence type="ECO:0000313" key="14">
    <source>
        <dbReference type="Proteomes" id="UP000515159"/>
    </source>
</evidence>
<dbReference type="PROSITE" id="PS50835">
    <property type="entry name" value="IG_LIKE"/>
    <property type="match status" value="2"/>
</dbReference>
<dbReference type="RefSeq" id="XP_033781589.1">
    <property type="nucleotide sequence ID" value="XM_033925698.1"/>
</dbReference>
<dbReference type="PANTHER" id="PTHR25466:SF1">
    <property type="entry name" value="PROGRAMMED CELL DEATH 1 LIGAND 2"/>
    <property type="match status" value="1"/>
</dbReference>
<keyword evidence="9" id="KW-0325">Glycoprotein</keyword>
<dbReference type="GO" id="GO:0007166">
    <property type="term" value="P:cell surface receptor signaling pathway"/>
    <property type="evidence" value="ECO:0007669"/>
    <property type="project" value="TreeGrafter"/>
</dbReference>
<evidence type="ECO:0000256" key="1">
    <source>
        <dbReference type="ARBA" id="ARBA00004251"/>
    </source>
</evidence>
<evidence type="ECO:0000256" key="5">
    <source>
        <dbReference type="ARBA" id="ARBA00022989"/>
    </source>
</evidence>
<dbReference type="FunCoup" id="A0A6P8PCP1">
    <property type="interactions" value="546"/>
</dbReference>
<name>A0A6P8PCP1_GEOSA</name>
<dbReference type="Proteomes" id="UP000515159">
    <property type="component" value="Chromosome 1"/>
</dbReference>
<dbReference type="InterPro" id="IPR007110">
    <property type="entry name" value="Ig-like_dom"/>
</dbReference>
<dbReference type="SUPFAM" id="SSF48726">
    <property type="entry name" value="Immunoglobulin"/>
    <property type="match status" value="2"/>
</dbReference>
<dbReference type="GO" id="GO:0071222">
    <property type="term" value="P:cellular response to lipopolysaccharide"/>
    <property type="evidence" value="ECO:0007669"/>
    <property type="project" value="TreeGrafter"/>
</dbReference>
<dbReference type="InterPro" id="IPR036179">
    <property type="entry name" value="Ig-like_dom_sf"/>
</dbReference>
<evidence type="ECO:0000256" key="11">
    <source>
        <dbReference type="SAM" id="Phobius"/>
    </source>
</evidence>
<keyword evidence="14" id="KW-1185">Reference proteome</keyword>
<evidence type="ECO:0000313" key="15">
    <source>
        <dbReference type="RefSeq" id="XP_033781589.1"/>
    </source>
</evidence>
<dbReference type="GO" id="GO:0009897">
    <property type="term" value="C:external side of plasma membrane"/>
    <property type="evidence" value="ECO:0007669"/>
    <property type="project" value="TreeGrafter"/>
</dbReference>
<keyword evidence="4 12" id="KW-0732">Signal</keyword>
<evidence type="ECO:0000256" key="8">
    <source>
        <dbReference type="ARBA" id="ARBA00023170"/>
    </source>
</evidence>
<protein>
    <submittedName>
        <fullName evidence="15">Programmed cell death 1 ligand 2-like</fullName>
    </submittedName>
</protein>
<dbReference type="InterPro" id="IPR013106">
    <property type="entry name" value="Ig_V-set"/>
</dbReference>
<feature type="transmembrane region" description="Helical" evidence="11">
    <location>
        <begin position="245"/>
        <end position="265"/>
    </location>
</feature>
<dbReference type="InParanoid" id="A0A6P8PCP1"/>
<organism evidence="14 15">
    <name type="scientific">Geotrypetes seraphini</name>
    <name type="common">Gaboon caecilian</name>
    <name type="synonym">Caecilia seraphini</name>
    <dbReference type="NCBI Taxonomy" id="260995"/>
    <lineage>
        <taxon>Eukaryota</taxon>
        <taxon>Metazoa</taxon>
        <taxon>Chordata</taxon>
        <taxon>Craniata</taxon>
        <taxon>Vertebrata</taxon>
        <taxon>Euteleostomi</taxon>
        <taxon>Amphibia</taxon>
        <taxon>Gymnophiona</taxon>
        <taxon>Geotrypetes</taxon>
    </lineage>
</organism>
<keyword evidence="3 11" id="KW-0812">Transmembrane</keyword>
<dbReference type="GO" id="GO:0042130">
    <property type="term" value="P:negative regulation of T cell proliferation"/>
    <property type="evidence" value="ECO:0007669"/>
    <property type="project" value="TreeGrafter"/>
</dbReference>
<evidence type="ECO:0000256" key="7">
    <source>
        <dbReference type="ARBA" id="ARBA00023157"/>
    </source>
</evidence>
<keyword evidence="5 11" id="KW-1133">Transmembrane helix</keyword>
<dbReference type="GeneID" id="117350967"/>
<dbReference type="Gene3D" id="2.60.40.10">
    <property type="entry name" value="Immunoglobulins"/>
    <property type="match status" value="2"/>
</dbReference>
<feature type="chain" id="PRO_5027640877" evidence="12">
    <location>
        <begin position="20"/>
        <end position="283"/>
    </location>
</feature>
<gene>
    <name evidence="15" type="primary">LOC117350967</name>
</gene>
<dbReference type="Pfam" id="PF22705">
    <property type="entry name" value="C2-set_3"/>
    <property type="match status" value="1"/>
</dbReference>
<dbReference type="GO" id="GO:0031295">
    <property type="term" value="P:T cell costimulation"/>
    <property type="evidence" value="ECO:0007669"/>
    <property type="project" value="TreeGrafter"/>
</dbReference>
<proteinExistence type="predicted"/>
<evidence type="ECO:0000256" key="6">
    <source>
        <dbReference type="ARBA" id="ARBA00023136"/>
    </source>
</evidence>
<evidence type="ECO:0000256" key="9">
    <source>
        <dbReference type="ARBA" id="ARBA00023180"/>
    </source>
</evidence>
<evidence type="ECO:0000259" key="13">
    <source>
        <dbReference type="PROSITE" id="PS50835"/>
    </source>
</evidence>
<evidence type="ECO:0000256" key="2">
    <source>
        <dbReference type="ARBA" id="ARBA00022475"/>
    </source>
</evidence>
<dbReference type="GO" id="GO:0006955">
    <property type="term" value="P:immune response"/>
    <property type="evidence" value="ECO:0007669"/>
    <property type="project" value="TreeGrafter"/>
</dbReference>
<dbReference type="PANTHER" id="PTHR25466">
    <property type="entry name" value="T-LYMPHOCYTE ACTIVATION ANTIGEN"/>
    <property type="match status" value="1"/>
</dbReference>
<dbReference type="InterPro" id="IPR051713">
    <property type="entry name" value="T-cell_Activation_Regulation"/>
</dbReference>
<keyword evidence="8" id="KW-0675">Receptor</keyword>
<dbReference type="SMART" id="SM00409">
    <property type="entry name" value="IG"/>
    <property type="match status" value="1"/>
</dbReference>
<accession>A0A6P8PCP1</accession>
<keyword evidence="7" id="KW-1015">Disulfide bond</keyword>
<evidence type="ECO:0000256" key="12">
    <source>
        <dbReference type="SAM" id="SignalP"/>
    </source>
</evidence>
<dbReference type="Pfam" id="PF07686">
    <property type="entry name" value="V-set"/>
    <property type="match status" value="1"/>
</dbReference>
<keyword evidence="6 11" id="KW-0472">Membrane</keyword>
<feature type="signal peptide" evidence="12">
    <location>
        <begin position="1"/>
        <end position="19"/>
    </location>
</feature>
<dbReference type="KEGG" id="gsh:117350967"/>
<dbReference type="GO" id="GO:0042102">
    <property type="term" value="P:positive regulation of T cell proliferation"/>
    <property type="evidence" value="ECO:0007669"/>
    <property type="project" value="TreeGrafter"/>
</dbReference>
<keyword evidence="10" id="KW-0393">Immunoglobulin domain</keyword>
<keyword evidence="2" id="KW-1003">Cell membrane</keyword>
<comment type="subcellular location">
    <subcellularLocation>
        <location evidence="1">Cell membrane</location>
        <topology evidence="1">Single-pass type I membrane protein</topology>
    </subcellularLocation>
</comment>
<dbReference type="FunFam" id="2.60.40.10:FF:001912">
    <property type="entry name" value="CD274 molecule"/>
    <property type="match status" value="1"/>
</dbReference>
<dbReference type="InterPro" id="IPR013783">
    <property type="entry name" value="Ig-like_fold"/>
</dbReference>